<organism evidence="2 3">
    <name type="scientific">Streptomyces longispororuber</name>
    <dbReference type="NCBI Taxonomy" id="68230"/>
    <lineage>
        <taxon>Bacteria</taxon>
        <taxon>Bacillati</taxon>
        <taxon>Actinomycetota</taxon>
        <taxon>Actinomycetes</taxon>
        <taxon>Kitasatosporales</taxon>
        <taxon>Streptomycetaceae</taxon>
        <taxon>Streptomyces</taxon>
    </lineage>
</organism>
<keyword evidence="1" id="KW-1133">Transmembrane helix</keyword>
<name>A0A919DRJ5_9ACTN</name>
<dbReference type="Pfam" id="PF13160">
    <property type="entry name" value="DUF3995"/>
    <property type="match status" value="1"/>
</dbReference>
<evidence type="ECO:0000313" key="3">
    <source>
        <dbReference type="Proteomes" id="UP000608024"/>
    </source>
</evidence>
<dbReference type="AlphaFoldDB" id="A0A919DRJ5"/>
<dbReference type="InterPro" id="IPR025058">
    <property type="entry name" value="DUF3995"/>
</dbReference>
<keyword evidence="3" id="KW-1185">Reference proteome</keyword>
<comment type="caution">
    <text evidence="2">The sequence shown here is derived from an EMBL/GenBank/DDBJ whole genome shotgun (WGS) entry which is preliminary data.</text>
</comment>
<keyword evidence="1" id="KW-0472">Membrane</keyword>
<proteinExistence type="predicted"/>
<reference evidence="2" key="1">
    <citation type="journal article" date="2014" name="Int. J. Syst. Evol. Microbiol.">
        <title>Complete genome sequence of Corynebacterium casei LMG S-19264T (=DSM 44701T), isolated from a smear-ripened cheese.</title>
        <authorList>
            <consortium name="US DOE Joint Genome Institute (JGI-PGF)"/>
            <person name="Walter F."/>
            <person name="Albersmeier A."/>
            <person name="Kalinowski J."/>
            <person name="Ruckert C."/>
        </authorList>
    </citation>
    <scope>NUCLEOTIDE SEQUENCE</scope>
    <source>
        <strain evidence="2">JCM 4784</strain>
    </source>
</reference>
<gene>
    <name evidence="2" type="ORF">GCM10018785_41870</name>
</gene>
<protein>
    <recommendedName>
        <fullName evidence="4">DUF3995 domain-containing protein</fullName>
    </recommendedName>
</protein>
<keyword evidence="1" id="KW-0812">Transmembrane</keyword>
<dbReference type="Proteomes" id="UP000608024">
    <property type="component" value="Unassembled WGS sequence"/>
</dbReference>
<evidence type="ECO:0008006" key="4">
    <source>
        <dbReference type="Google" id="ProtNLM"/>
    </source>
</evidence>
<evidence type="ECO:0000256" key="1">
    <source>
        <dbReference type="SAM" id="Phobius"/>
    </source>
</evidence>
<accession>A0A919DRJ5</accession>
<feature type="transmembrane region" description="Helical" evidence="1">
    <location>
        <begin position="34"/>
        <end position="56"/>
    </location>
</feature>
<sequence length="172" mass="17968">MALRDGRACPIAAGAARRGNEHVELEVRDMVRTVAPVVLTITLAGIGLLHFVWAFSPWPMKDALTFTRTIGGSDDGVMPSASSTMLVGLALLGGAVLTLMVNGTIPAIGPKWLRLAGMYGLTLVLLARGLGGYFMNSGAAEAFQRWNTVLYSPLCVALAVLGGTVATAAGRR</sequence>
<feature type="transmembrane region" description="Helical" evidence="1">
    <location>
        <begin position="112"/>
        <end position="130"/>
    </location>
</feature>
<evidence type="ECO:0000313" key="2">
    <source>
        <dbReference type="EMBL" id="GHE68959.1"/>
    </source>
</evidence>
<reference evidence="2" key="2">
    <citation type="submission" date="2020-09" db="EMBL/GenBank/DDBJ databases">
        <authorList>
            <person name="Sun Q."/>
            <person name="Ohkuma M."/>
        </authorList>
    </citation>
    <scope>NUCLEOTIDE SEQUENCE</scope>
    <source>
        <strain evidence="2">JCM 4784</strain>
    </source>
</reference>
<dbReference type="EMBL" id="BNBT01000065">
    <property type="protein sequence ID" value="GHE68959.1"/>
    <property type="molecule type" value="Genomic_DNA"/>
</dbReference>
<feature type="transmembrane region" description="Helical" evidence="1">
    <location>
        <begin position="76"/>
        <end position="100"/>
    </location>
</feature>
<feature type="transmembrane region" description="Helical" evidence="1">
    <location>
        <begin position="150"/>
        <end position="169"/>
    </location>
</feature>